<dbReference type="Pfam" id="PF11807">
    <property type="entry name" value="UstYa"/>
    <property type="match status" value="1"/>
</dbReference>
<evidence type="ECO:0000256" key="1">
    <source>
        <dbReference type="ARBA" id="ARBA00035112"/>
    </source>
</evidence>
<dbReference type="Proteomes" id="UP000838763">
    <property type="component" value="Unassembled WGS sequence"/>
</dbReference>
<gene>
    <name evidence="3" type="ORF">PPNO1_LOCUS9111</name>
</gene>
<dbReference type="GO" id="GO:0043386">
    <property type="term" value="P:mycotoxin biosynthetic process"/>
    <property type="evidence" value="ECO:0007669"/>
    <property type="project" value="InterPro"/>
</dbReference>
<name>A0A9P1HDB7_9PEZI</name>
<feature type="chain" id="PRO_5040309735" evidence="2">
    <location>
        <begin position="20"/>
        <end position="109"/>
    </location>
</feature>
<dbReference type="EMBL" id="CALLCH030000020">
    <property type="protein sequence ID" value="CAI4219554.1"/>
    <property type="molecule type" value="Genomic_DNA"/>
</dbReference>
<dbReference type="OrthoDB" id="3687641at2759"/>
<dbReference type="InterPro" id="IPR021765">
    <property type="entry name" value="UstYa-like"/>
</dbReference>
<keyword evidence="2" id="KW-0732">Signal</keyword>
<accession>A0A9P1HDB7</accession>
<sequence length="109" mass="12020">MAQASYVYHLLGGLTYLLASLSQMTPKKERSTPFPSLTNFTALLYVRQAIICAGDTTLDFADDLTFGPDGNVTRYGFTGARSVHQCRDWDAIKAFAEKHKSGDRKGILV</sequence>
<comment type="caution">
    <text evidence="3">The sequence shown here is derived from an EMBL/GenBank/DDBJ whole genome shotgun (WGS) entry which is preliminary data.</text>
</comment>
<proteinExistence type="inferred from homology"/>
<feature type="signal peptide" evidence="2">
    <location>
        <begin position="1"/>
        <end position="19"/>
    </location>
</feature>
<organism evidence="3 4">
    <name type="scientific">Parascedosporium putredinis</name>
    <dbReference type="NCBI Taxonomy" id="1442378"/>
    <lineage>
        <taxon>Eukaryota</taxon>
        <taxon>Fungi</taxon>
        <taxon>Dikarya</taxon>
        <taxon>Ascomycota</taxon>
        <taxon>Pezizomycotina</taxon>
        <taxon>Sordariomycetes</taxon>
        <taxon>Hypocreomycetidae</taxon>
        <taxon>Microascales</taxon>
        <taxon>Microascaceae</taxon>
        <taxon>Parascedosporium</taxon>
    </lineage>
</organism>
<evidence type="ECO:0000256" key="2">
    <source>
        <dbReference type="SAM" id="SignalP"/>
    </source>
</evidence>
<reference evidence="3" key="1">
    <citation type="submission" date="2022-11" db="EMBL/GenBank/DDBJ databases">
        <authorList>
            <person name="Scott C."/>
            <person name="Bruce N."/>
        </authorList>
    </citation>
    <scope>NUCLEOTIDE SEQUENCE</scope>
</reference>
<keyword evidence="4" id="KW-1185">Reference proteome</keyword>
<evidence type="ECO:0000313" key="4">
    <source>
        <dbReference type="Proteomes" id="UP000838763"/>
    </source>
</evidence>
<evidence type="ECO:0000313" key="3">
    <source>
        <dbReference type="EMBL" id="CAI4219554.1"/>
    </source>
</evidence>
<dbReference type="AlphaFoldDB" id="A0A9P1HDB7"/>
<protein>
    <submittedName>
        <fullName evidence="3">Uncharacterized protein</fullName>
    </submittedName>
</protein>
<comment type="similarity">
    <text evidence="1">Belongs to the ustYa family.</text>
</comment>